<evidence type="ECO:0000313" key="1">
    <source>
        <dbReference type="EMBL" id="SHH39486.1"/>
    </source>
</evidence>
<dbReference type="Proteomes" id="UP000184109">
    <property type="component" value="Unassembled WGS sequence"/>
</dbReference>
<dbReference type="OrthoDB" id="1399920at2"/>
<accession>A0A1M5SLU4</accession>
<evidence type="ECO:0008006" key="3">
    <source>
        <dbReference type="Google" id="ProtNLM"/>
    </source>
</evidence>
<dbReference type="PROSITE" id="PS51257">
    <property type="entry name" value="PROKAR_LIPOPROTEIN"/>
    <property type="match status" value="1"/>
</dbReference>
<gene>
    <name evidence="1" type="ORF">SAMN05444281_0384</name>
</gene>
<dbReference type="RefSeq" id="WP_073117988.1">
    <property type="nucleotide sequence ID" value="NZ_BMEN01000001.1"/>
</dbReference>
<dbReference type="STRING" id="1195760.SAMN05444281_0384"/>
<name>A0A1M5SLU4_9FLAO</name>
<evidence type="ECO:0000313" key="2">
    <source>
        <dbReference type="Proteomes" id="UP000184109"/>
    </source>
</evidence>
<dbReference type="Gene3D" id="1.25.40.10">
    <property type="entry name" value="Tetratricopeptide repeat domain"/>
    <property type="match status" value="2"/>
</dbReference>
<dbReference type="InterPro" id="IPR011990">
    <property type="entry name" value="TPR-like_helical_dom_sf"/>
</dbReference>
<proteinExistence type="predicted"/>
<keyword evidence="2" id="KW-1185">Reference proteome</keyword>
<organism evidence="1 2">
    <name type="scientific">Wenyingzhuangia marina</name>
    <dbReference type="NCBI Taxonomy" id="1195760"/>
    <lineage>
        <taxon>Bacteria</taxon>
        <taxon>Pseudomonadati</taxon>
        <taxon>Bacteroidota</taxon>
        <taxon>Flavobacteriia</taxon>
        <taxon>Flavobacteriales</taxon>
        <taxon>Flavobacteriaceae</taxon>
        <taxon>Wenyingzhuangia</taxon>
    </lineage>
</organism>
<protein>
    <recommendedName>
        <fullName evidence="3">Tetratricopeptide repeat-containing protein</fullName>
    </recommendedName>
</protein>
<sequence>MKTINYLIKITSSTLLLVLLISCNQEKKQVVQLQDIQPYLELSEDVSLKKLQTNLKFWEDKLAATPTQFPYNAEIAGIENQLFSKTGNIEHLKKAEMLLKNAVERSGSKQSGYLRALARNYISQHQFKKALDLLETAEANGDKKQETIKMLFDVHLELGNNEIAKKYLSNIENKRSFDYLIRIAKWQDHEGNLDATISYMEEALQGAKEKGYEGLITWCETNLADYYGHHGDIEKSYQYYLKTLEKNPADVYALKKIAWIAFSHDKNIDQAKYIISKVKKRYAGADLDLLAYEIALYDNNYIKQTFEQYWSEVSKAGYGQMYNKYNFDILTANKEYNQAYELALREVQNRPTAQSYSLLALAAAHVENPSKGMEIIEKNKVLKSYEPEVLLRVAKVYALNNKKELIKPLKQELLGAEFELGPVKAIEIEKL</sequence>
<dbReference type="EMBL" id="FQXQ01000001">
    <property type="protein sequence ID" value="SHH39486.1"/>
    <property type="molecule type" value="Genomic_DNA"/>
</dbReference>
<reference evidence="2" key="1">
    <citation type="submission" date="2016-11" db="EMBL/GenBank/DDBJ databases">
        <authorList>
            <person name="Varghese N."/>
            <person name="Submissions S."/>
        </authorList>
    </citation>
    <scope>NUCLEOTIDE SEQUENCE [LARGE SCALE GENOMIC DNA]</scope>
    <source>
        <strain evidence="2">DSM 100572</strain>
    </source>
</reference>
<dbReference type="SUPFAM" id="SSF48452">
    <property type="entry name" value="TPR-like"/>
    <property type="match status" value="1"/>
</dbReference>
<dbReference type="AlphaFoldDB" id="A0A1M5SLU4"/>